<reference evidence="4" key="1">
    <citation type="submission" date="2006-10" db="EMBL/GenBank/DDBJ databases">
        <authorList>
            <person name="Amadeo P."/>
            <person name="Zhao Q."/>
            <person name="Wortman J."/>
            <person name="Fraser-Liggett C."/>
            <person name="Carlton J."/>
        </authorList>
    </citation>
    <scope>NUCLEOTIDE SEQUENCE</scope>
    <source>
        <strain evidence="4">G3</strain>
    </source>
</reference>
<evidence type="ECO:0000256" key="1">
    <source>
        <dbReference type="ARBA" id="ARBA00022574"/>
    </source>
</evidence>
<dbReference type="VEuPathDB" id="TrichDB:TVAGG3_0166630"/>
<accession>A2E2R7</accession>
<dbReference type="OMA" id="KLDSTKX"/>
<dbReference type="PANTHER" id="PTHR44464:SF1">
    <property type="entry name" value="WD REPEAT-CONTAINING PROTEIN 17"/>
    <property type="match status" value="1"/>
</dbReference>
<dbReference type="Proteomes" id="UP000001542">
    <property type="component" value="Unassembled WGS sequence"/>
</dbReference>
<reference evidence="4" key="2">
    <citation type="journal article" date="2007" name="Science">
        <title>Draft genome sequence of the sexually transmitted pathogen Trichomonas vaginalis.</title>
        <authorList>
            <person name="Carlton J.M."/>
            <person name="Hirt R.P."/>
            <person name="Silva J.C."/>
            <person name="Delcher A.L."/>
            <person name="Schatz M."/>
            <person name="Zhao Q."/>
            <person name="Wortman J.R."/>
            <person name="Bidwell S.L."/>
            <person name="Alsmark U.C.M."/>
            <person name="Besteiro S."/>
            <person name="Sicheritz-Ponten T."/>
            <person name="Noel C.J."/>
            <person name="Dacks J.B."/>
            <person name="Foster P.G."/>
            <person name="Simillion C."/>
            <person name="Van de Peer Y."/>
            <person name="Miranda-Saavedra D."/>
            <person name="Barton G.J."/>
            <person name="Westrop G.D."/>
            <person name="Mueller S."/>
            <person name="Dessi D."/>
            <person name="Fiori P.L."/>
            <person name="Ren Q."/>
            <person name="Paulsen I."/>
            <person name="Zhang H."/>
            <person name="Bastida-Corcuera F.D."/>
            <person name="Simoes-Barbosa A."/>
            <person name="Brown M.T."/>
            <person name="Hayes R.D."/>
            <person name="Mukherjee M."/>
            <person name="Okumura C.Y."/>
            <person name="Schneider R."/>
            <person name="Smith A.J."/>
            <person name="Vanacova S."/>
            <person name="Villalvazo M."/>
            <person name="Haas B.J."/>
            <person name="Pertea M."/>
            <person name="Feldblyum T.V."/>
            <person name="Utterback T.R."/>
            <person name="Shu C.L."/>
            <person name="Osoegawa K."/>
            <person name="de Jong P.J."/>
            <person name="Hrdy I."/>
            <person name="Horvathova L."/>
            <person name="Zubacova Z."/>
            <person name="Dolezal P."/>
            <person name="Malik S.B."/>
            <person name="Logsdon J.M. Jr."/>
            <person name="Henze K."/>
            <person name="Gupta A."/>
            <person name="Wang C.C."/>
            <person name="Dunne R.L."/>
            <person name="Upcroft J.A."/>
            <person name="Upcroft P."/>
            <person name="White O."/>
            <person name="Salzberg S.L."/>
            <person name="Tang P."/>
            <person name="Chiu C.-H."/>
            <person name="Lee Y.-S."/>
            <person name="Embley T.M."/>
            <person name="Coombs G.H."/>
            <person name="Mottram J.C."/>
            <person name="Tachezy J."/>
            <person name="Fraser-Liggett C.M."/>
            <person name="Johnson P.J."/>
        </authorList>
    </citation>
    <scope>NUCLEOTIDE SEQUENCE [LARGE SCALE GENOMIC DNA]</scope>
    <source>
        <strain evidence="4">G3</strain>
    </source>
</reference>
<dbReference type="VEuPathDB" id="TrichDB:TVAG_212770"/>
<dbReference type="Pfam" id="PF00400">
    <property type="entry name" value="WD40"/>
    <property type="match status" value="3"/>
</dbReference>
<proteinExistence type="predicted"/>
<keyword evidence="2" id="KW-0677">Repeat</keyword>
<feature type="repeat" description="WD" evidence="3">
    <location>
        <begin position="561"/>
        <end position="603"/>
    </location>
</feature>
<dbReference type="PANTHER" id="PTHR44464">
    <property type="entry name" value="WD REPEAT-CONTAINING PROTEIN 17"/>
    <property type="match status" value="1"/>
</dbReference>
<dbReference type="InterPro" id="IPR036322">
    <property type="entry name" value="WD40_repeat_dom_sf"/>
</dbReference>
<evidence type="ECO:0000313" key="5">
    <source>
        <dbReference type="Proteomes" id="UP000001542"/>
    </source>
</evidence>
<keyword evidence="1 3" id="KW-0853">WD repeat</keyword>
<dbReference type="InterPro" id="IPR019775">
    <property type="entry name" value="WD40_repeat_CS"/>
</dbReference>
<dbReference type="PROSITE" id="PS50294">
    <property type="entry name" value="WD_REPEATS_REGION"/>
    <property type="match status" value="2"/>
</dbReference>
<dbReference type="EMBL" id="DS113291">
    <property type="protein sequence ID" value="EAY13095.1"/>
    <property type="molecule type" value="Genomic_DNA"/>
</dbReference>
<gene>
    <name evidence="4" type="ORF">TVAG_212770</name>
</gene>
<dbReference type="RefSeq" id="XP_001325318.1">
    <property type="nucleotide sequence ID" value="XM_001325283.1"/>
</dbReference>
<dbReference type="InParanoid" id="A2E2R7"/>
<keyword evidence="5" id="KW-1185">Reference proteome</keyword>
<evidence type="ECO:0000313" key="4">
    <source>
        <dbReference type="EMBL" id="EAY13095.1"/>
    </source>
</evidence>
<dbReference type="eggNOG" id="KOG4155">
    <property type="taxonomic scope" value="Eukaryota"/>
</dbReference>
<evidence type="ECO:0000256" key="2">
    <source>
        <dbReference type="ARBA" id="ARBA00022737"/>
    </source>
</evidence>
<dbReference type="PROSITE" id="PS50082">
    <property type="entry name" value="WD_REPEATS_2"/>
    <property type="match status" value="3"/>
</dbReference>
<feature type="repeat" description="WD" evidence="3">
    <location>
        <begin position="394"/>
        <end position="436"/>
    </location>
</feature>
<dbReference type="KEGG" id="tva:4771068"/>
<evidence type="ECO:0000256" key="3">
    <source>
        <dbReference type="PROSITE-ProRule" id="PRU00221"/>
    </source>
</evidence>
<name>A2E2R7_TRIV3</name>
<dbReference type="Gene3D" id="2.130.10.10">
    <property type="entry name" value="YVTN repeat-like/Quinoprotein amine dehydrogenase"/>
    <property type="match status" value="4"/>
</dbReference>
<dbReference type="OrthoDB" id="2161379at2759"/>
<dbReference type="InterPro" id="IPR015943">
    <property type="entry name" value="WD40/YVTN_repeat-like_dom_sf"/>
</dbReference>
<feature type="repeat" description="WD" evidence="3">
    <location>
        <begin position="518"/>
        <end position="560"/>
    </location>
</feature>
<dbReference type="SMART" id="SM00320">
    <property type="entry name" value="WD40"/>
    <property type="match status" value="9"/>
</dbReference>
<dbReference type="STRING" id="5722.A2E2R7"/>
<dbReference type="PROSITE" id="PS00678">
    <property type="entry name" value="WD_REPEATS_1"/>
    <property type="match status" value="1"/>
</dbReference>
<protein>
    <submittedName>
        <fullName evidence="4">Uncharacterized protein</fullName>
    </submittedName>
</protein>
<sequence>MFLPRRVATAAGGVTYSSENMCTSNSDYFMYGSKVCLYFYKLPEMQLCETLSQANESFKIVRLSPSSNNMLFCFTNSRKLIFFDIKNQKFLKIINGFEYNLQSAEFRPDGKYLYACLLDLSIIFIFNTTDFSSKTIGISVMPPRMFVSVPSMPGMLLFAYEGDDFVFVDTETGTCTNTRIITCPYAIKFDPLNQNNCLLITKLKKWAYIILQPKPRIITTCDRHDIKISSGDWIPAMPGHIITGDKKLGMIYVWSVSSGVQVYQQMVGESGITSITRISNKDFVLAFLDGMIGVYDVNTRQMEVKVPRAHFNIIFAGHFLPTDSNIFATSGGDGRVCFWSLPNLHQMQGFTLEDNNYSLYSMAISGGGGYMATGNSRGEVSLYSLKTFKLLYKVTLHSMPILSIQWSPSRPNIIATAGQDRHAYIFDIQTKQNVVKISVKNEFRHLQWSKHNESLAIACGDGSLYVRMDGGSYFIIKGSTAPLFEIQWSPHNDNVVASTDDDGNVLVFDVSTKQVKKALGHVGPARSLAWVESQKNLLLSGGYDGVVVFWDTKNMSITSKVTMHSGHIYGIVMHPEYPNLFATYSYDSTVRLWSIDQMYPMSKIDALISGEKFSISKYCQYNGVPTFEKLLHRMIKDGTRISFKDDDVVHIRDILRISKKRIQKLTQNLPSEQSQIMRSKKAKKLAMEAAELAIKSGHTKKYCELMFICGEFDLALSVAPSVSYNFWQTLVKARATMLKGTPEAADLLIIAGKPLDAIDELVSEGLYDAALLVASSMRENAFVPSSKTEFQPSEETQVTSDFIKDDFDEEDFMIYKIASSKSQQLALEGQPYLSAAALLSIGDVEGAIWRLVWSGELAWAYELARLTDTVNDALQTLYFRYCLKYNRGLKAFSGLSSYLKRSFAPSLKVNGESELNKIYQENGMKNVSDYLQEAKHSRGLPQAQFILLSGRIEDALQIIVNVGRQILSKSDVDFNQLKLVVELITNVSSRVNMQDKNWAIAVSLCHYYGIYQAFWRGFYKILPLLAKTYENIVKLIAEDFLVSRIEEVNLIASLSLIKHSVNGAEKQAMATNISENSTFKATVEYFKKGDVKDFQGGSTVVPLSPGVVPIDMNFAENQTLTLTGKPIQGNMIVLDDGKSIFSVDQGIMYGMVTPFSPMADCRTFFPF</sequence>
<dbReference type="InterPro" id="IPR001680">
    <property type="entry name" value="WD40_rpt"/>
</dbReference>
<dbReference type="SUPFAM" id="SSF50978">
    <property type="entry name" value="WD40 repeat-like"/>
    <property type="match status" value="3"/>
</dbReference>
<dbReference type="AlphaFoldDB" id="A2E2R7"/>
<organism evidence="4 5">
    <name type="scientific">Trichomonas vaginalis (strain ATCC PRA-98 / G3)</name>
    <dbReference type="NCBI Taxonomy" id="412133"/>
    <lineage>
        <taxon>Eukaryota</taxon>
        <taxon>Metamonada</taxon>
        <taxon>Parabasalia</taxon>
        <taxon>Trichomonadida</taxon>
        <taxon>Trichomonadidae</taxon>
        <taxon>Trichomonas</taxon>
    </lineage>
</organism>